<evidence type="ECO:0000259" key="1">
    <source>
        <dbReference type="PROSITE" id="PS51708"/>
    </source>
</evidence>
<dbReference type="SUPFAM" id="SSF53254">
    <property type="entry name" value="Phosphoglycerate mutase-like"/>
    <property type="match status" value="1"/>
</dbReference>
<evidence type="ECO:0000313" key="2">
    <source>
        <dbReference type="EMBL" id="KEF30100.1"/>
    </source>
</evidence>
<dbReference type="InterPro" id="IPR007899">
    <property type="entry name" value="CHAD_dom"/>
</dbReference>
<dbReference type="STRING" id="1137280.D777_03276"/>
<keyword evidence="3" id="KW-1185">Reference proteome</keyword>
<sequence length="440" mass="50487">MKHLFLIRHAKSSWADEQLSDRERPLNPRGQSQLAPLGNALAREGAFDGLVRASDATRAMSTLEGIVPPDIPAERIATMADLYTFDWHRLVRWLESQSQGDRIALVGHNPALLELASWLLKHPPAHLPTAAFIHIKLPIDHWRQVARHKGKLERFLTPADYSYAHFARKLKKQGKDTELPAALQHQLSLLRQLEAGVIQGLDPEFLHQYRIAIRRSRAMAEAFQDVSGNRLLSPSIPQLKRHAQATSHLRDLHVLLSDLPALCHDDEPLQQSLHHYFSAEAAKEQKRLSRRLSGKRYEKSVAVWEDLIHSRKLHKLSKHLGAFEIRTAVEEKIRDFNRRTAELMHHSPDNDIHRLRKQLKRLRYLMELDQAAWKPALKEIKSRQELYGQFQDLCVQIRLIDDYRSHAPRAFGKAASHITNSLKDEKAALRTRILALGSLP</sequence>
<dbReference type="EMBL" id="ANIE01000009">
    <property type="protein sequence ID" value="KEF30100.1"/>
    <property type="molecule type" value="Genomic_DNA"/>
</dbReference>
<feature type="domain" description="CHAD" evidence="1">
    <location>
        <begin position="172"/>
        <end position="440"/>
    </location>
</feature>
<name>A0A072NAQ7_9GAMM</name>
<dbReference type="Gene3D" id="1.40.20.10">
    <property type="entry name" value="CHAD domain"/>
    <property type="match status" value="1"/>
</dbReference>
<dbReference type="Proteomes" id="UP000035057">
    <property type="component" value="Unassembled WGS sequence"/>
</dbReference>
<gene>
    <name evidence="2" type="ORF">D777_03276</name>
</gene>
<dbReference type="PROSITE" id="PS51708">
    <property type="entry name" value="CHAD"/>
    <property type="match status" value="1"/>
</dbReference>
<dbReference type="Pfam" id="PF00300">
    <property type="entry name" value="His_Phos_1"/>
    <property type="match status" value="1"/>
</dbReference>
<dbReference type="PATRIC" id="fig|1137280.3.peg.3092"/>
<dbReference type="Pfam" id="PF05235">
    <property type="entry name" value="CHAD"/>
    <property type="match status" value="1"/>
</dbReference>
<dbReference type="AlphaFoldDB" id="A0A072NAQ7"/>
<dbReference type="InterPro" id="IPR029033">
    <property type="entry name" value="His_PPase_superfam"/>
</dbReference>
<reference evidence="2 3" key="1">
    <citation type="submission" date="2012-12" db="EMBL/GenBank/DDBJ databases">
        <title>Genome assembly of Marinobacter sp. AK21.</title>
        <authorList>
            <person name="Khatri I."/>
            <person name="Kumar R."/>
            <person name="Vaidya B."/>
            <person name="Subramanian S."/>
            <person name="Pinnaka A."/>
        </authorList>
    </citation>
    <scope>NUCLEOTIDE SEQUENCE [LARGE SCALE GENOMIC DNA]</scope>
    <source>
        <strain evidence="2 3">AK21</strain>
    </source>
</reference>
<evidence type="ECO:0000313" key="3">
    <source>
        <dbReference type="Proteomes" id="UP000035057"/>
    </source>
</evidence>
<dbReference type="Gene3D" id="3.40.50.1240">
    <property type="entry name" value="Phosphoglycerate mutase-like"/>
    <property type="match status" value="1"/>
</dbReference>
<dbReference type="PANTHER" id="PTHR39339">
    <property type="entry name" value="SLR1444 PROTEIN"/>
    <property type="match status" value="1"/>
</dbReference>
<dbReference type="SMART" id="SM00855">
    <property type="entry name" value="PGAM"/>
    <property type="match status" value="1"/>
</dbReference>
<accession>A0A072NAQ7</accession>
<protein>
    <recommendedName>
        <fullName evidence="1">CHAD domain-containing protein</fullName>
    </recommendedName>
</protein>
<dbReference type="SMART" id="SM00880">
    <property type="entry name" value="CHAD"/>
    <property type="match status" value="1"/>
</dbReference>
<comment type="caution">
    <text evidence="2">The sequence shown here is derived from an EMBL/GenBank/DDBJ whole genome shotgun (WGS) entry which is preliminary data.</text>
</comment>
<proteinExistence type="predicted"/>
<dbReference type="OrthoDB" id="9810154at2"/>
<organism evidence="2 3">
    <name type="scientific">Marinobacter nitratireducens</name>
    <dbReference type="NCBI Taxonomy" id="1137280"/>
    <lineage>
        <taxon>Bacteria</taxon>
        <taxon>Pseudomonadati</taxon>
        <taxon>Pseudomonadota</taxon>
        <taxon>Gammaproteobacteria</taxon>
        <taxon>Pseudomonadales</taxon>
        <taxon>Marinobacteraceae</taxon>
        <taxon>Marinobacter</taxon>
    </lineage>
</organism>
<dbReference type="CDD" id="cd07067">
    <property type="entry name" value="HP_PGM_like"/>
    <property type="match status" value="1"/>
</dbReference>
<dbReference type="PANTHER" id="PTHR39339:SF1">
    <property type="entry name" value="CHAD DOMAIN-CONTAINING PROTEIN"/>
    <property type="match status" value="1"/>
</dbReference>
<dbReference type="RefSeq" id="WP_036133989.1">
    <property type="nucleotide sequence ID" value="NZ_ANIE01000009.1"/>
</dbReference>
<dbReference type="InterPro" id="IPR038186">
    <property type="entry name" value="CHAD_dom_sf"/>
</dbReference>
<dbReference type="InterPro" id="IPR013078">
    <property type="entry name" value="His_Pase_superF_clade-1"/>
</dbReference>